<gene>
    <name evidence="1" type="ORF">CHYS00102_LOCUS23858</name>
</gene>
<name>A0A7S1FY15_9STRA</name>
<organism evidence="1">
    <name type="scientific">Corethron hystrix</name>
    <dbReference type="NCBI Taxonomy" id="216773"/>
    <lineage>
        <taxon>Eukaryota</taxon>
        <taxon>Sar</taxon>
        <taxon>Stramenopiles</taxon>
        <taxon>Ochrophyta</taxon>
        <taxon>Bacillariophyta</taxon>
        <taxon>Coscinodiscophyceae</taxon>
        <taxon>Corethrophycidae</taxon>
        <taxon>Corethrales</taxon>
        <taxon>Corethraceae</taxon>
        <taxon>Corethron</taxon>
    </lineage>
</organism>
<proteinExistence type="predicted"/>
<dbReference type="EMBL" id="HBFR01032769">
    <property type="protein sequence ID" value="CAD8896644.1"/>
    <property type="molecule type" value="Transcribed_RNA"/>
</dbReference>
<sequence>MSSKKKSLGLSVDSGHFSKCCEVNAVPFVGTLSPNDSKQLPNNIANIRTNLYDTLDKMYEDANALAQSPTVKEKINQLSEGYNTFMNKPEVQQGINSINTGVSAYTKVAADSLKKFLSSQGVETSFAFEHLKGTNDSIDSVEVIQVEQISEDDTRREVLVCSNLEKRQDDNLIYSHQEIVCVSEGEYSEDNSPIMGHENISSVLTSIASLDGYDIDAIGSALSGVLCSTNSNDFIVETEKISDAATLEACGENITNNPILDKSLSVIEDQGSMAAMCNFSNGELYSNDSPTSVVAKINESSCKFDALTTNQNIDNEQEQNENSKHKLKMYNLAMQSEISFDEVSYCTPVPSDKEITDSTFAPHKEGCDDDTIH</sequence>
<evidence type="ECO:0000313" key="1">
    <source>
        <dbReference type="EMBL" id="CAD8896644.1"/>
    </source>
</evidence>
<accession>A0A7S1FY15</accession>
<dbReference type="AlphaFoldDB" id="A0A7S1FY15"/>
<reference evidence="1" key="1">
    <citation type="submission" date="2021-01" db="EMBL/GenBank/DDBJ databases">
        <authorList>
            <person name="Corre E."/>
            <person name="Pelletier E."/>
            <person name="Niang G."/>
            <person name="Scheremetjew M."/>
            <person name="Finn R."/>
            <person name="Kale V."/>
            <person name="Holt S."/>
            <person name="Cochrane G."/>
            <person name="Meng A."/>
            <person name="Brown T."/>
            <person name="Cohen L."/>
        </authorList>
    </citation>
    <scope>NUCLEOTIDE SEQUENCE</scope>
    <source>
        <strain evidence="1">308</strain>
    </source>
</reference>
<protein>
    <submittedName>
        <fullName evidence="1">Uncharacterized protein</fullName>
    </submittedName>
</protein>